<gene>
    <name evidence="4" type="ORF">NU09_0323</name>
</gene>
<dbReference type="SMART" id="SM00060">
    <property type="entry name" value="FN3"/>
    <property type="match status" value="1"/>
</dbReference>
<dbReference type="InterPro" id="IPR013783">
    <property type="entry name" value="Ig-like_fold"/>
</dbReference>
<evidence type="ECO:0000313" key="5">
    <source>
        <dbReference type="Proteomes" id="UP000289775"/>
    </source>
</evidence>
<keyword evidence="1 2" id="KW-0732">Signal</keyword>
<feature type="signal peptide" evidence="2">
    <location>
        <begin position="1"/>
        <end position="22"/>
    </location>
</feature>
<protein>
    <submittedName>
        <fullName evidence="4">Por secretion system C-terminal sorting domain containing protein</fullName>
    </submittedName>
</protein>
<dbReference type="SUPFAM" id="SSF49265">
    <property type="entry name" value="Fibronectin type III"/>
    <property type="match status" value="1"/>
</dbReference>
<dbReference type="AlphaFoldDB" id="A0A444WIN5"/>
<evidence type="ECO:0000256" key="2">
    <source>
        <dbReference type="SAM" id="SignalP"/>
    </source>
</evidence>
<sequence>MKLKLPRFLCALVPLMSLSAAAQEYVPLTVTSGYNADVVANGAGSASSSTSIQVDNDSFAFLSTDFVSPSNASYSGALPATGLVNSAATAGLSYQFAPFSGNNSMRIPTSSTSLTAVFSNQVMASKLYLLGTSGSGQSTISVTVNFTDATSQVSTGLILPDWFNSTLQPVAVSGFGRVSIATNAIETPTGNPRLYQLTVNIDAANQGKLIESVQVTKTSTAASVVNIMAFTADAIPSCPAPTNLTSSSTPDSGTVSWSPAPVVPSGGYDYYMSATNTPPTETTEVTNVANTVNSVTFEDLTAGTTYYVWVRSNCGTDDLGNWVMTTVTPGQITATYSLGDASTSLQGDPTPTTISSCPVPLSVTVPDGYQVASVDVSYNMFSQNNAYKSEQRSILYCVTSGNAEPSVAVGGPADFLGGLVTYNRTGLSIANGLTGVVQFQLRAMRTWGPNEDCGVFYTAVVNGTFEITVTYEPFVCDLPAPEADDQIACGGIGFTVSDLMVEGAGNTEFYWYATEDATEPLDPETLIEEDGTYYVSQYIGTCESDRTEVAVTVNSVNPPTADAEQTVCPGSLIADLTAQAETGGVLLWFLTADAPNPVGTNTPLTEGSYFVCQQKTGCRSPRVEVEVVFTDVPLPTVEDQEVCQGATVADLVAEGDEGAAIHWYATADSPFVLNGTTVLQEGTYFVAQAPENCGDSDRVEVQITFTEVPVPTTSASQSLCEGATVGDLMALAEGEGMLHWYATADAPNPLNESTLIQPGSYFVSFEQYGCGESERVEVVVDFNEIAAPGTETNQYFCGSVTVDELFSVALPGAQVQWYATEDAEEPIAEGTELEPGTYFARQIIAGCVSAANDTHVFVNAVPDAPTGDENQSFAEGSVVESLEVTAAGNGTLNYYVMVEGEMVAVEPGDELMDDTVYYVTQTVEGCESEPLEVEVAILLGVNDFAAAGLQVYPNPVESMLTITSKEFVSQITITNLLGQKVMDVAVNGNNTELNVSSLPQGTYILQVYGEEGKSHSTKIVRK</sequence>
<dbReference type="OrthoDB" id="1274898at2"/>
<dbReference type="RefSeq" id="WP_129749496.1">
    <property type="nucleotide sequence ID" value="NZ_JUIW01000001.1"/>
</dbReference>
<dbReference type="Pfam" id="PF18962">
    <property type="entry name" value="Por_Secre_tail"/>
    <property type="match status" value="1"/>
</dbReference>
<comment type="caution">
    <text evidence="4">The sequence shown here is derived from an EMBL/GenBank/DDBJ whole genome shotgun (WGS) entry which is preliminary data.</text>
</comment>
<dbReference type="Proteomes" id="UP000289775">
    <property type="component" value="Unassembled WGS sequence"/>
</dbReference>
<accession>A0A444WIN5</accession>
<evidence type="ECO:0000256" key="1">
    <source>
        <dbReference type="ARBA" id="ARBA00022729"/>
    </source>
</evidence>
<name>A0A444WIN5_9FLAO</name>
<dbReference type="InterPro" id="IPR036116">
    <property type="entry name" value="FN3_sf"/>
</dbReference>
<organism evidence="4 5">
    <name type="scientific">Flavobacterium beibuense</name>
    <dbReference type="NCBI Taxonomy" id="657326"/>
    <lineage>
        <taxon>Bacteria</taxon>
        <taxon>Pseudomonadati</taxon>
        <taxon>Bacteroidota</taxon>
        <taxon>Flavobacteriia</taxon>
        <taxon>Flavobacteriales</taxon>
        <taxon>Flavobacteriaceae</taxon>
        <taxon>Flavobacterium</taxon>
    </lineage>
</organism>
<dbReference type="InterPro" id="IPR003961">
    <property type="entry name" value="FN3_dom"/>
</dbReference>
<keyword evidence="5" id="KW-1185">Reference proteome</keyword>
<proteinExistence type="predicted"/>
<reference evidence="4 5" key="1">
    <citation type="submission" date="2014-12" db="EMBL/GenBank/DDBJ databases">
        <title>Genome sequence of Flavobacterium beibuense RSKm HC5.</title>
        <authorList>
            <person name="Kim J.F."/>
            <person name="Song J.Y."/>
            <person name="Kwak M.-J."/>
            <person name="Lee S.-W."/>
        </authorList>
    </citation>
    <scope>NUCLEOTIDE SEQUENCE [LARGE SCALE GENOMIC DNA]</scope>
    <source>
        <strain evidence="4 5">RSKm HC5</strain>
    </source>
</reference>
<feature type="chain" id="PRO_5019358152" evidence="2">
    <location>
        <begin position="23"/>
        <end position="1022"/>
    </location>
</feature>
<dbReference type="Pfam" id="PF00041">
    <property type="entry name" value="fn3"/>
    <property type="match status" value="1"/>
</dbReference>
<dbReference type="CDD" id="cd00063">
    <property type="entry name" value="FN3"/>
    <property type="match status" value="1"/>
</dbReference>
<feature type="domain" description="Fibronectin type-III" evidence="3">
    <location>
        <begin position="240"/>
        <end position="335"/>
    </location>
</feature>
<dbReference type="EMBL" id="JUIW01000001">
    <property type="protein sequence ID" value="RYJ45731.1"/>
    <property type="molecule type" value="Genomic_DNA"/>
</dbReference>
<dbReference type="Gene3D" id="2.60.40.10">
    <property type="entry name" value="Immunoglobulins"/>
    <property type="match status" value="1"/>
</dbReference>
<evidence type="ECO:0000259" key="3">
    <source>
        <dbReference type="PROSITE" id="PS50853"/>
    </source>
</evidence>
<evidence type="ECO:0000313" key="4">
    <source>
        <dbReference type="EMBL" id="RYJ45731.1"/>
    </source>
</evidence>
<dbReference type="InterPro" id="IPR026444">
    <property type="entry name" value="Secre_tail"/>
</dbReference>
<dbReference type="PROSITE" id="PS50853">
    <property type="entry name" value="FN3"/>
    <property type="match status" value="1"/>
</dbReference>
<dbReference type="NCBIfam" id="TIGR04183">
    <property type="entry name" value="Por_Secre_tail"/>
    <property type="match status" value="1"/>
</dbReference>